<organism evidence="1 2">
    <name type="scientific">Dendrobium catenatum</name>
    <dbReference type="NCBI Taxonomy" id="906689"/>
    <lineage>
        <taxon>Eukaryota</taxon>
        <taxon>Viridiplantae</taxon>
        <taxon>Streptophyta</taxon>
        <taxon>Embryophyta</taxon>
        <taxon>Tracheophyta</taxon>
        <taxon>Spermatophyta</taxon>
        <taxon>Magnoliopsida</taxon>
        <taxon>Liliopsida</taxon>
        <taxon>Asparagales</taxon>
        <taxon>Orchidaceae</taxon>
        <taxon>Epidendroideae</taxon>
        <taxon>Malaxideae</taxon>
        <taxon>Dendrobiinae</taxon>
        <taxon>Dendrobium</taxon>
    </lineage>
</organism>
<dbReference type="AlphaFoldDB" id="A0A2I0VHS3"/>
<protein>
    <submittedName>
        <fullName evidence="1">Uncharacterized protein</fullName>
    </submittedName>
</protein>
<evidence type="ECO:0000313" key="2">
    <source>
        <dbReference type="Proteomes" id="UP000233837"/>
    </source>
</evidence>
<dbReference type="EMBL" id="KZ504187">
    <property type="protein sequence ID" value="PKU62951.1"/>
    <property type="molecule type" value="Genomic_DNA"/>
</dbReference>
<reference evidence="1 2" key="2">
    <citation type="journal article" date="2017" name="Nature">
        <title>The Apostasia genome and the evolution of orchids.</title>
        <authorList>
            <person name="Zhang G.Q."/>
            <person name="Liu K.W."/>
            <person name="Li Z."/>
            <person name="Lohaus R."/>
            <person name="Hsiao Y.Y."/>
            <person name="Niu S.C."/>
            <person name="Wang J.Y."/>
            <person name="Lin Y.C."/>
            <person name="Xu Q."/>
            <person name="Chen L.J."/>
            <person name="Yoshida K."/>
            <person name="Fujiwara S."/>
            <person name="Wang Z.W."/>
            <person name="Zhang Y.Q."/>
            <person name="Mitsuda N."/>
            <person name="Wang M."/>
            <person name="Liu G.H."/>
            <person name="Pecoraro L."/>
            <person name="Huang H.X."/>
            <person name="Xiao X.J."/>
            <person name="Lin M."/>
            <person name="Wu X.Y."/>
            <person name="Wu W.L."/>
            <person name="Chen Y.Y."/>
            <person name="Chang S.B."/>
            <person name="Sakamoto S."/>
            <person name="Ohme-Takagi M."/>
            <person name="Yagi M."/>
            <person name="Zeng S.J."/>
            <person name="Shen C.Y."/>
            <person name="Yeh C.M."/>
            <person name="Luo Y.B."/>
            <person name="Tsai W.C."/>
            <person name="Van de Peer Y."/>
            <person name="Liu Z.J."/>
        </authorList>
    </citation>
    <scope>NUCLEOTIDE SEQUENCE [LARGE SCALE GENOMIC DNA]</scope>
    <source>
        <tissue evidence="1">The whole plant</tissue>
    </source>
</reference>
<accession>A0A2I0VHS3</accession>
<sequence>MSGRGASFILIYGGHLSLDDKYSPTYVGGSYRPLQVSANMNLEQLKIRILKSLKYDTSKYSVNLVCRLLLGNEFIASVVDDDEVCQMVLSHAVGQILLLYVEVKEIITENITVEQLTAHMHETYTFDGVTEYNPTNPSFMPQNVE</sequence>
<evidence type="ECO:0000313" key="1">
    <source>
        <dbReference type="EMBL" id="PKU62951.1"/>
    </source>
</evidence>
<dbReference type="Proteomes" id="UP000233837">
    <property type="component" value="Unassembled WGS sequence"/>
</dbReference>
<proteinExistence type="predicted"/>
<reference evidence="1 2" key="1">
    <citation type="journal article" date="2016" name="Sci. Rep.">
        <title>The Dendrobium catenatum Lindl. genome sequence provides insights into polysaccharide synthase, floral development and adaptive evolution.</title>
        <authorList>
            <person name="Zhang G.Q."/>
            <person name="Xu Q."/>
            <person name="Bian C."/>
            <person name="Tsai W.C."/>
            <person name="Yeh C.M."/>
            <person name="Liu K.W."/>
            <person name="Yoshida K."/>
            <person name="Zhang L.S."/>
            <person name="Chang S.B."/>
            <person name="Chen F."/>
            <person name="Shi Y."/>
            <person name="Su Y.Y."/>
            <person name="Zhang Y.Q."/>
            <person name="Chen L.J."/>
            <person name="Yin Y."/>
            <person name="Lin M."/>
            <person name="Huang H."/>
            <person name="Deng H."/>
            <person name="Wang Z.W."/>
            <person name="Zhu S.L."/>
            <person name="Zhao X."/>
            <person name="Deng C."/>
            <person name="Niu S.C."/>
            <person name="Huang J."/>
            <person name="Wang M."/>
            <person name="Liu G.H."/>
            <person name="Yang H.J."/>
            <person name="Xiao X.J."/>
            <person name="Hsiao Y.Y."/>
            <person name="Wu W.L."/>
            <person name="Chen Y.Y."/>
            <person name="Mitsuda N."/>
            <person name="Ohme-Takagi M."/>
            <person name="Luo Y.B."/>
            <person name="Van de Peer Y."/>
            <person name="Liu Z.J."/>
        </authorList>
    </citation>
    <scope>NUCLEOTIDE SEQUENCE [LARGE SCALE GENOMIC DNA]</scope>
    <source>
        <tissue evidence="1">The whole plant</tissue>
    </source>
</reference>
<gene>
    <name evidence="1" type="ORF">MA16_Dca029059</name>
</gene>
<name>A0A2I0VHS3_9ASPA</name>
<keyword evidence="2" id="KW-1185">Reference proteome</keyword>